<accession>T0PVH4</accession>
<dbReference type="VEuPathDB" id="FungiDB:SDRG_17106"/>
<organism evidence="2 3">
    <name type="scientific">Saprolegnia diclina (strain VS20)</name>
    <dbReference type="NCBI Taxonomy" id="1156394"/>
    <lineage>
        <taxon>Eukaryota</taxon>
        <taxon>Sar</taxon>
        <taxon>Stramenopiles</taxon>
        <taxon>Oomycota</taxon>
        <taxon>Saprolegniomycetes</taxon>
        <taxon>Saprolegniales</taxon>
        <taxon>Saprolegniaceae</taxon>
        <taxon>Saprolegnia</taxon>
    </lineage>
</organism>
<sequence length="2071" mass="226823">MGTSTNQSQANDKASRLASALLTTAEALHEVQGALRIEPDDKVLVVAQRFNTALEELCLTQWTIDKRKLRDKNTLLTRLPVLDDVLAQAHREVSATVANLTDDEVVARASGGVMLSGHPLGYSSHSTSMQKVLLSPPTPCVLTTTPSTPVLLSHWFESATTANAFRQRIQAHGWSSAETPAPLPTAGDVTRLVYVASAYVPTATLTMEIDAMRLSSDAECDAQSIIDAASAQAFLMAYGSHVHGGRFELGGIFWKTTSLSVDAAMPVDVLRQVLSEAELRDLSLAYSDFTYGAGVDVYTALASEHKMCDITTQLEYTGPMAPSADTFAERLAADKTTWRVVDRPASLIGVWVLLRATGHALAADLVRTAWLELVVPGTTLVLEAAVHAARLDQWLHDPTFGSATKNIALPTTSFAMRVVQAQEHVATTDDPDGAMLLDLVLLLLRCEIELGMSLVGDRLQAPSLITALRRFVTVHDIATVARLGALFDAVLDARLASASVVLDATVREPLRRAVALATLRDVSVTSPGTVWRSPTLHMADVPAAGRLLLDTFQATALPDMQLLTRRLGAMLFHNGVETRAPQLWTIAVSYGCQKDGFVAPLSLECVRTMLAAMQSALDKRMAIATDSSDDDIPVDRFASVDGGEHDERVLGGRPMQEFLTVTQRPTAATPPTDRLWFALKHRLNVAPALYLCEATGKRLTRRTRVANGPIGMDELLSLLASRTPVARADVYRHLLDRRFLVPCVYPSVDNDMLFLDAIGLELVETRLERGVTSSLLRNTAALRVAIVSERPAKASATRYWIQNVFHVNSVQCLDRGRGRVTERDGLVELGWGFVHDATDAATAVVLHVVGDYKPWMPLLAAFADVLLIDAGPGAVRATPLAHGVALHWRHVDDDDEQLVHDEATATVTLACPMSATYAVLTDYLLHEPWPTSRIPIAMLPLPLHVGCLSSLAPTEAIDAVAATDFGTLRTHTLQLQRSFVEEVALRVALQREASVPEQQRLRQQIADHFELHKPMAHRARHLPLLRYFVSVLEQPSAASRELRLVDLDRRLARSCDGLSTSAEKRYRDAAVARSNDPENQDSRAAYADALQHWSLMVTGLEHLWRELSHVFAAAPNALPDLAALAAQHLMDGFALELMDGDAGNVNTMWIRAVLQRLETALPPRSRVFVLSVLGVQSSGKSTLLNGMFGVRLKTSVARCTRGVNLQLLACADDYRDLFDYILLLDTEGIQSPEYVGVDGTPWRDNRMASMAILPADATIVLTKGEATKTMNDMLPVVLSVLANSALAAASGGRLATQLYFAFNQMDVTMTSSMHSSLDALLDSLRASAKQVAVVRQSSATASFLDTFCADTDVVFLGLNSGMSDPPGDTPIADYGERLVQLRDHIFAQAAPARTFGALNETLRLVWTCLESANFELDFASAHERMVYDRLVRCMTRHTQALASIYTASFETVLQRMSADNATTPHASHLNHRYEALLEQSVAYDVRALDSVVAKTLADKAFAKWATAMTESWADQKRRQAAHSTRLVVATAEQLFQYEAYAKAYKTELQDALVAHLATEGAEATLAAFDATFDAVVCRAAAKHPPLAPDVPRLVCTALHNNHVLTPDELALISKPNDETKIKTGWRRYIDRWFTAKEQRKAQMMDAVRDCVLRCIADTDRYGDEVVLNCVLEGMAMLHSLQLPPDDRLTGLRMLVSMLTTQLQDRQARWDAVNCIAVKFGACKQEMCQFATNLCRGQRAATFEEEVVGVVAAALKHAYWVQSADAMQAALDHSLLMLLRQHEVPEVLRLLKEPTEHATNVTTNLIRAQVQKSYLTVAAKLVAAVKEGILAAAASAENAVESRSTAFLQELCLVLQRRLKCSGTSVLVTSLPSGKATVFDCDAHGPSLFSVHNDGRSPLNVPQSLLARLEELSCTLSPSTVWSSMMATRTLDLIRNEAYGAVDGIVPRCGQPCPWCKCPCTKALGHASTGNADDLLHDTPHQPDGLVGVLVQDCGMRHDDGSSHRFRDFETVYPGWALPRVTQRLPLREYIFAHCHDELVAWHNVRKCEKIPASYFAHDLCDIERTLERLMQ</sequence>
<proteinExistence type="predicted"/>
<gene>
    <name evidence="2" type="ORF">SDRG_17106</name>
</gene>
<dbReference type="Proteomes" id="UP000030762">
    <property type="component" value="Unassembled WGS sequence"/>
</dbReference>
<feature type="domain" description="VLIG-type G" evidence="1">
    <location>
        <begin position="1164"/>
        <end position="1278"/>
    </location>
</feature>
<dbReference type="InterPro" id="IPR027417">
    <property type="entry name" value="P-loop_NTPase"/>
</dbReference>
<evidence type="ECO:0000313" key="3">
    <source>
        <dbReference type="Proteomes" id="UP000030762"/>
    </source>
</evidence>
<protein>
    <recommendedName>
        <fullName evidence="1">VLIG-type G domain-containing protein</fullName>
    </recommendedName>
</protein>
<dbReference type="PANTHER" id="PTHR22796:SF1">
    <property type="entry name" value="VWFA DOMAIN-CONTAINING PROTEIN"/>
    <property type="match status" value="1"/>
</dbReference>
<dbReference type="SUPFAM" id="SSF52540">
    <property type="entry name" value="P-loop containing nucleoside triphosphate hydrolases"/>
    <property type="match status" value="1"/>
</dbReference>
<dbReference type="GeneID" id="19957833"/>
<dbReference type="GO" id="GO:0005525">
    <property type="term" value="F:GTP binding"/>
    <property type="evidence" value="ECO:0007669"/>
    <property type="project" value="InterPro"/>
</dbReference>
<dbReference type="STRING" id="1156394.T0PVH4"/>
<dbReference type="InterPro" id="IPR030383">
    <property type="entry name" value="G_VLIG_dom"/>
</dbReference>
<reference evidence="2 3" key="1">
    <citation type="submission" date="2012-04" db="EMBL/GenBank/DDBJ databases">
        <title>The Genome Sequence of Saprolegnia declina VS20.</title>
        <authorList>
            <consortium name="The Broad Institute Genome Sequencing Platform"/>
            <person name="Russ C."/>
            <person name="Nusbaum C."/>
            <person name="Tyler B."/>
            <person name="van West P."/>
            <person name="Dieguez-Uribeondo J."/>
            <person name="de Bruijn I."/>
            <person name="Tripathy S."/>
            <person name="Jiang R."/>
            <person name="Young S.K."/>
            <person name="Zeng Q."/>
            <person name="Gargeya S."/>
            <person name="Fitzgerald M."/>
            <person name="Haas B."/>
            <person name="Abouelleil A."/>
            <person name="Alvarado L."/>
            <person name="Arachchi H.M."/>
            <person name="Berlin A."/>
            <person name="Chapman S.B."/>
            <person name="Goldberg J."/>
            <person name="Griggs A."/>
            <person name="Gujja S."/>
            <person name="Hansen M."/>
            <person name="Howarth C."/>
            <person name="Imamovic A."/>
            <person name="Larimer J."/>
            <person name="McCowen C."/>
            <person name="Montmayeur A."/>
            <person name="Murphy C."/>
            <person name="Neiman D."/>
            <person name="Pearson M."/>
            <person name="Priest M."/>
            <person name="Roberts A."/>
            <person name="Saif S."/>
            <person name="Shea T."/>
            <person name="Sisk P."/>
            <person name="Sykes S."/>
            <person name="Wortman J."/>
            <person name="Nusbaum C."/>
            <person name="Birren B."/>
        </authorList>
    </citation>
    <scope>NUCLEOTIDE SEQUENCE [LARGE SCALE GENOMIC DNA]</scope>
    <source>
        <strain evidence="2 3">VS20</strain>
    </source>
</reference>
<dbReference type="eggNOG" id="ENOG502RR3F">
    <property type="taxonomic scope" value="Eukaryota"/>
</dbReference>
<evidence type="ECO:0000313" key="2">
    <source>
        <dbReference type="EMBL" id="EQC25005.1"/>
    </source>
</evidence>
<dbReference type="PANTHER" id="PTHR22796">
    <property type="entry name" value="URG4-RELATED"/>
    <property type="match status" value="1"/>
</dbReference>
<dbReference type="EMBL" id="JH767329">
    <property type="protein sequence ID" value="EQC25005.1"/>
    <property type="molecule type" value="Genomic_DNA"/>
</dbReference>
<dbReference type="Gene3D" id="3.40.50.300">
    <property type="entry name" value="P-loop containing nucleotide triphosphate hydrolases"/>
    <property type="match status" value="1"/>
</dbReference>
<dbReference type="RefSeq" id="XP_008621563.1">
    <property type="nucleotide sequence ID" value="XM_008623341.1"/>
</dbReference>
<keyword evidence="3" id="KW-1185">Reference proteome</keyword>
<evidence type="ECO:0000259" key="1">
    <source>
        <dbReference type="PROSITE" id="PS51717"/>
    </source>
</evidence>
<dbReference type="PROSITE" id="PS51717">
    <property type="entry name" value="G_VLIG"/>
    <property type="match status" value="1"/>
</dbReference>
<name>T0PVH4_SAPDV</name>
<dbReference type="Pfam" id="PF25683">
    <property type="entry name" value="URGCP_GTPase"/>
    <property type="match status" value="1"/>
</dbReference>
<dbReference type="InParanoid" id="T0PVH4"/>
<dbReference type="OrthoDB" id="72098at2759"/>